<evidence type="ECO:0000256" key="2">
    <source>
        <dbReference type="ARBA" id="ARBA00009780"/>
    </source>
</evidence>
<feature type="binding site" evidence="7">
    <location>
        <position position="26"/>
    </location>
    <ligand>
        <name>Ca(2+)</name>
        <dbReference type="ChEBI" id="CHEBI:29108"/>
    </ligand>
</feature>
<comment type="cofactor">
    <cofactor evidence="8">
        <name>Zn(2+)</name>
        <dbReference type="ChEBI" id="CHEBI:29105"/>
    </cofactor>
</comment>
<proteinExistence type="inferred from homology"/>
<dbReference type="InterPro" id="IPR008901">
    <property type="entry name" value="ACER"/>
</dbReference>
<organism evidence="10 11">
    <name type="scientific">Sungouiella intermedia</name>
    <dbReference type="NCBI Taxonomy" id="45354"/>
    <lineage>
        <taxon>Eukaryota</taxon>
        <taxon>Fungi</taxon>
        <taxon>Dikarya</taxon>
        <taxon>Ascomycota</taxon>
        <taxon>Saccharomycotina</taxon>
        <taxon>Pichiomycetes</taxon>
        <taxon>Metschnikowiaceae</taxon>
        <taxon>Sungouiella</taxon>
    </lineage>
</organism>
<accession>A0A1L0BYB2</accession>
<feature type="transmembrane region" description="Helical" evidence="9">
    <location>
        <begin position="182"/>
        <end position="200"/>
    </location>
</feature>
<dbReference type="PANTHER" id="PTHR46187:SF3">
    <property type="entry name" value="ALKALINE CERAMIDASE 3"/>
    <property type="match status" value="1"/>
</dbReference>
<dbReference type="GO" id="GO:0016811">
    <property type="term" value="F:hydrolase activity, acting on carbon-nitrogen (but not peptide) bonds, in linear amides"/>
    <property type="evidence" value="ECO:0007669"/>
    <property type="project" value="InterPro"/>
</dbReference>
<evidence type="ECO:0000256" key="8">
    <source>
        <dbReference type="PIRSR" id="PIRSR608901-2"/>
    </source>
</evidence>
<keyword evidence="7" id="KW-0106">Calcium</keyword>
<evidence type="ECO:0000256" key="6">
    <source>
        <dbReference type="ARBA" id="ARBA00023136"/>
    </source>
</evidence>
<keyword evidence="8" id="KW-0862">Zinc</keyword>
<dbReference type="GO" id="GO:0046513">
    <property type="term" value="P:ceramide biosynthetic process"/>
    <property type="evidence" value="ECO:0007669"/>
    <property type="project" value="TreeGrafter"/>
</dbReference>
<feature type="binding site" evidence="8">
    <location>
        <position position="228"/>
    </location>
    <ligand>
        <name>Zn(2+)</name>
        <dbReference type="ChEBI" id="CHEBI:29105"/>
        <note>catalytic</note>
    </ligand>
</feature>
<keyword evidence="4" id="KW-0378">Hydrolase</keyword>
<dbReference type="GO" id="GO:0005789">
    <property type="term" value="C:endoplasmic reticulum membrane"/>
    <property type="evidence" value="ECO:0007669"/>
    <property type="project" value="TreeGrafter"/>
</dbReference>
<evidence type="ECO:0000313" key="11">
    <source>
        <dbReference type="Proteomes" id="UP000182259"/>
    </source>
</evidence>
<protein>
    <submittedName>
        <fullName evidence="10">CIC11C00000003319</fullName>
    </submittedName>
</protein>
<feature type="binding site" evidence="7">
    <location>
        <position position="25"/>
    </location>
    <ligand>
        <name>Ca(2+)</name>
        <dbReference type="ChEBI" id="CHEBI:29108"/>
    </ligand>
</feature>
<dbReference type="Proteomes" id="UP000182259">
    <property type="component" value="Chromosome IV"/>
</dbReference>
<feature type="binding site" evidence="8">
    <location>
        <position position="87"/>
    </location>
    <ligand>
        <name>Zn(2+)</name>
        <dbReference type="ChEBI" id="CHEBI:29105"/>
        <note>catalytic</note>
    </ligand>
</feature>
<dbReference type="GO" id="GO:0046872">
    <property type="term" value="F:metal ion binding"/>
    <property type="evidence" value="ECO:0007669"/>
    <property type="project" value="UniProtKB-KW"/>
</dbReference>
<keyword evidence="7" id="KW-0479">Metal-binding</keyword>
<gene>
    <name evidence="10" type="ORF">SAMEA4029009_CIC11G00000003319</name>
</gene>
<reference evidence="10 11" key="1">
    <citation type="submission" date="2016-10" db="EMBL/GenBank/DDBJ databases">
        <authorList>
            <person name="de Groot N.N."/>
        </authorList>
    </citation>
    <scope>NUCLEOTIDE SEQUENCE [LARGE SCALE GENOMIC DNA]</scope>
    <source>
        <strain evidence="10 11">PYCC 4715</strain>
    </source>
</reference>
<feature type="binding site" evidence="7">
    <location>
        <position position="28"/>
    </location>
    <ligand>
        <name>Ca(2+)</name>
        <dbReference type="ChEBI" id="CHEBI:29108"/>
    </ligand>
</feature>
<feature type="binding site" evidence="7">
    <location>
        <position position="39"/>
    </location>
    <ligand>
        <name>Ca(2+)</name>
        <dbReference type="ChEBI" id="CHEBI:29108"/>
    </ligand>
</feature>
<keyword evidence="5 9" id="KW-1133">Transmembrane helix</keyword>
<comment type="similarity">
    <text evidence="2">Belongs to the alkaline ceramidase family.</text>
</comment>
<evidence type="ECO:0000256" key="3">
    <source>
        <dbReference type="ARBA" id="ARBA00022692"/>
    </source>
</evidence>
<sequence length="292" mass="33478">MLPFAIPYPAEQEHGYWGIPTSTIDWCEENYVVSSYIAEALNTVTNSCFIALASFAIYHAYTNKLDLRFILSALGFLLVGIGLWLFHMTLKYEYQLLDELPMIYATCIPFWSVFSQSKSTKGSVIVGLSIFFGANLLTVIYLHFKNPTIHQAAYALLNAGIIFQSARLAHNNIHDKAALKQLNRTMIFGVSIFLLGYFLWNVDIHFCPQARATRREWGIPYGFILEGHGWWHILTGTGVYFYLVYEEYLHCWLTGTNKFYSFEWKYGLPVVVLKDEAGLQAFKLAARSKKDR</sequence>
<keyword evidence="6 9" id="KW-0472">Membrane</keyword>
<dbReference type="AlphaFoldDB" id="A0A1L0BYB2"/>
<feature type="transmembrane region" description="Helical" evidence="9">
    <location>
        <begin position="67"/>
        <end position="86"/>
    </location>
</feature>
<keyword evidence="3 9" id="KW-0812">Transmembrane</keyword>
<evidence type="ECO:0000313" key="10">
    <source>
        <dbReference type="EMBL" id="SGZ56243.1"/>
    </source>
</evidence>
<evidence type="ECO:0000256" key="5">
    <source>
        <dbReference type="ARBA" id="ARBA00022989"/>
    </source>
</evidence>
<dbReference type="PANTHER" id="PTHR46187">
    <property type="entry name" value="ALKALINE CERAMIDASE 3"/>
    <property type="match status" value="1"/>
</dbReference>
<dbReference type="EMBL" id="LT635767">
    <property type="protein sequence ID" value="SGZ56243.1"/>
    <property type="molecule type" value="Genomic_DNA"/>
</dbReference>
<evidence type="ECO:0000256" key="1">
    <source>
        <dbReference type="ARBA" id="ARBA00004141"/>
    </source>
</evidence>
<evidence type="ECO:0000256" key="4">
    <source>
        <dbReference type="ARBA" id="ARBA00022801"/>
    </source>
</evidence>
<evidence type="ECO:0000256" key="7">
    <source>
        <dbReference type="PIRSR" id="PIRSR608901-1"/>
    </source>
</evidence>
<dbReference type="Pfam" id="PF05875">
    <property type="entry name" value="Ceramidase"/>
    <property type="match status" value="1"/>
</dbReference>
<feature type="transmembrane region" description="Helical" evidence="9">
    <location>
        <begin position="124"/>
        <end position="144"/>
    </location>
</feature>
<feature type="binding site" evidence="8">
    <location>
        <position position="232"/>
    </location>
    <ligand>
        <name>Zn(2+)</name>
        <dbReference type="ChEBI" id="CHEBI:29105"/>
        <note>catalytic</note>
    </ligand>
</feature>
<evidence type="ECO:0000256" key="9">
    <source>
        <dbReference type="SAM" id="Phobius"/>
    </source>
</evidence>
<comment type="subcellular location">
    <subcellularLocation>
        <location evidence="1">Membrane</location>
        <topology evidence="1">Multi-pass membrane protein</topology>
    </subcellularLocation>
</comment>
<feature type="transmembrane region" description="Helical" evidence="9">
    <location>
        <begin position="40"/>
        <end position="61"/>
    </location>
</feature>
<name>A0A1L0BYB2_9ASCO</name>
<dbReference type="GO" id="GO:0046514">
    <property type="term" value="P:ceramide catabolic process"/>
    <property type="evidence" value="ECO:0007669"/>
    <property type="project" value="TreeGrafter"/>
</dbReference>
<feature type="binding site" evidence="7">
    <location>
        <position position="30"/>
    </location>
    <ligand>
        <name>Ca(2+)</name>
        <dbReference type="ChEBI" id="CHEBI:29108"/>
    </ligand>
</feature>